<comment type="catalytic activity">
    <reaction evidence="7 8">
        <text>NAD(+) + ATP = ADP + NADP(+) + H(+)</text>
        <dbReference type="Rhea" id="RHEA:18629"/>
        <dbReference type="ChEBI" id="CHEBI:15378"/>
        <dbReference type="ChEBI" id="CHEBI:30616"/>
        <dbReference type="ChEBI" id="CHEBI:57540"/>
        <dbReference type="ChEBI" id="CHEBI:58349"/>
        <dbReference type="ChEBI" id="CHEBI:456216"/>
        <dbReference type="EC" id="2.7.1.23"/>
    </reaction>
</comment>
<accession>A0A445N1I6</accession>
<keyword evidence="5 8" id="KW-0521">NADP</keyword>
<dbReference type="InterPro" id="IPR017437">
    <property type="entry name" value="ATP-NAD_kinase_PpnK-typ_C"/>
</dbReference>
<dbReference type="GO" id="GO:0005524">
    <property type="term" value="F:ATP binding"/>
    <property type="evidence" value="ECO:0007669"/>
    <property type="project" value="UniProtKB-KW"/>
</dbReference>
<comment type="caution">
    <text evidence="8">Lacks conserved residue(s) required for the propagation of feature annotation.</text>
</comment>
<feature type="binding site" evidence="8">
    <location>
        <begin position="184"/>
        <end position="189"/>
    </location>
    <ligand>
        <name>NAD(+)</name>
        <dbReference type="ChEBI" id="CHEBI:57540"/>
    </ligand>
</feature>
<comment type="similarity">
    <text evidence="8">Belongs to the NAD kinase family.</text>
</comment>
<keyword evidence="2 8" id="KW-0547">Nucleotide-binding</keyword>
<sequence>MSGQSVGIIYKHDYEPARSEASRLSDWFSARGIEPFAEEMEAEALVNISRHKLSAIPNTVNWVVVLGGDGTMLGAARMLGRYGLPILGVNLGGLGFLTGIPLERLYPIIEMMIEERLQVEYRVMLENRVMRNGEEIIRFHVLNDVVINKRTLARIIDLDVTINDEFLTTFRADGLITATPTGSTAYNLSAGGPILYPTMETFVLTPICPFTLTNRPIIIPDTAVIRIRMGKPTKERAILTFDGQVGFDFYYGDELIISKSYEKIKLLTPPDHSYFKLLRNKLMWGGATYSK</sequence>
<dbReference type="PANTHER" id="PTHR20275:SF0">
    <property type="entry name" value="NAD KINASE"/>
    <property type="match status" value="1"/>
</dbReference>
<dbReference type="Pfam" id="PF20143">
    <property type="entry name" value="NAD_kinase_C"/>
    <property type="match status" value="1"/>
</dbReference>
<protein>
    <recommendedName>
        <fullName evidence="8">NAD kinase</fullName>
        <ecNumber evidence="8">2.7.1.23</ecNumber>
    </recommendedName>
    <alternativeName>
        <fullName evidence="8">ATP-dependent NAD kinase</fullName>
    </alternativeName>
</protein>
<evidence type="ECO:0000313" key="9">
    <source>
        <dbReference type="EMBL" id="SPD75558.1"/>
    </source>
</evidence>
<evidence type="ECO:0000256" key="3">
    <source>
        <dbReference type="ARBA" id="ARBA00022777"/>
    </source>
</evidence>
<dbReference type="GO" id="GO:0005737">
    <property type="term" value="C:cytoplasm"/>
    <property type="evidence" value="ECO:0007669"/>
    <property type="project" value="UniProtKB-SubCell"/>
</dbReference>
<evidence type="ECO:0000256" key="7">
    <source>
        <dbReference type="ARBA" id="ARBA00047925"/>
    </source>
</evidence>
<dbReference type="GO" id="GO:0051287">
    <property type="term" value="F:NAD binding"/>
    <property type="evidence" value="ECO:0007669"/>
    <property type="project" value="UniProtKB-ARBA"/>
</dbReference>
<reference evidence="9" key="1">
    <citation type="submission" date="2018-01" db="EMBL/GenBank/DDBJ databases">
        <authorList>
            <person name="Regsiter A."/>
            <person name="William W."/>
        </authorList>
    </citation>
    <scope>NUCLEOTIDE SEQUENCE</scope>
    <source>
        <strain evidence="9">TRIP AH-1</strain>
    </source>
</reference>
<feature type="binding site" evidence="8">
    <location>
        <position position="171"/>
    </location>
    <ligand>
        <name>NAD(+)</name>
        <dbReference type="ChEBI" id="CHEBI:57540"/>
    </ligand>
</feature>
<evidence type="ECO:0000256" key="5">
    <source>
        <dbReference type="ARBA" id="ARBA00022857"/>
    </source>
</evidence>
<feature type="binding site" evidence="8">
    <location>
        <position position="173"/>
    </location>
    <ligand>
        <name>NAD(+)</name>
        <dbReference type="ChEBI" id="CHEBI:57540"/>
    </ligand>
</feature>
<evidence type="ECO:0000256" key="8">
    <source>
        <dbReference type="HAMAP-Rule" id="MF_00361"/>
    </source>
</evidence>
<evidence type="ECO:0000256" key="2">
    <source>
        <dbReference type="ARBA" id="ARBA00022741"/>
    </source>
</evidence>
<gene>
    <name evidence="9" type="primary">ppnK</name>
    <name evidence="8" type="synonym">nadK</name>
    <name evidence="9" type="ORF">PITCH_A640101</name>
</gene>
<dbReference type="InterPro" id="IPR016064">
    <property type="entry name" value="NAD/diacylglycerol_kinase_sf"/>
</dbReference>
<dbReference type="Gene3D" id="2.60.200.30">
    <property type="entry name" value="Probable inorganic polyphosphate/atp-NAD kinase, domain 2"/>
    <property type="match status" value="1"/>
</dbReference>
<dbReference type="GO" id="GO:0006741">
    <property type="term" value="P:NADP+ biosynthetic process"/>
    <property type="evidence" value="ECO:0007669"/>
    <property type="project" value="UniProtKB-UniRule"/>
</dbReference>
<dbReference type="GO" id="GO:0046872">
    <property type="term" value="F:metal ion binding"/>
    <property type="evidence" value="ECO:0007669"/>
    <property type="project" value="UniProtKB-UniRule"/>
</dbReference>
<organism evidence="9">
    <name type="scientific">uncultured Desulfobacterium sp</name>
    <dbReference type="NCBI Taxonomy" id="201089"/>
    <lineage>
        <taxon>Bacteria</taxon>
        <taxon>Pseudomonadati</taxon>
        <taxon>Thermodesulfobacteriota</taxon>
        <taxon>Desulfobacteria</taxon>
        <taxon>Desulfobacterales</taxon>
        <taxon>Desulfobacteriaceae</taxon>
        <taxon>Desulfobacterium</taxon>
        <taxon>environmental samples</taxon>
    </lineage>
</organism>
<keyword evidence="1 8" id="KW-0808">Transferase</keyword>
<dbReference type="GO" id="GO:0003951">
    <property type="term" value="F:NAD+ kinase activity"/>
    <property type="evidence" value="ECO:0007669"/>
    <property type="project" value="UniProtKB-UniRule"/>
</dbReference>
<dbReference type="HAMAP" id="MF_00361">
    <property type="entry name" value="NAD_kinase"/>
    <property type="match status" value="1"/>
</dbReference>
<dbReference type="EMBL" id="OJIN01000208">
    <property type="protein sequence ID" value="SPD75558.1"/>
    <property type="molecule type" value="Genomic_DNA"/>
</dbReference>
<evidence type="ECO:0000256" key="6">
    <source>
        <dbReference type="ARBA" id="ARBA00023027"/>
    </source>
</evidence>
<feature type="binding site" evidence="8">
    <location>
        <position position="244"/>
    </location>
    <ligand>
        <name>NAD(+)</name>
        <dbReference type="ChEBI" id="CHEBI:57540"/>
    </ligand>
</feature>
<dbReference type="AlphaFoldDB" id="A0A445N1I6"/>
<keyword evidence="3 8" id="KW-0418">Kinase</keyword>
<feature type="binding site" evidence="8">
    <location>
        <begin position="143"/>
        <end position="144"/>
    </location>
    <ligand>
        <name>NAD(+)</name>
        <dbReference type="ChEBI" id="CHEBI:57540"/>
    </ligand>
</feature>
<keyword evidence="8" id="KW-0963">Cytoplasm</keyword>
<comment type="function">
    <text evidence="8">Involved in the regulation of the intracellular balance of NAD and NADP, and is a key enzyme in the biosynthesis of NADP. Catalyzes specifically the phosphorylation on 2'-hydroxyl of the adenosine moiety of NAD to yield NADP.</text>
</comment>
<dbReference type="InterPro" id="IPR002504">
    <property type="entry name" value="NADK"/>
</dbReference>
<proteinExistence type="inferred from homology"/>
<dbReference type="Pfam" id="PF01513">
    <property type="entry name" value="NAD_kinase"/>
    <property type="match status" value="1"/>
</dbReference>
<dbReference type="InterPro" id="IPR017438">
    <property type="entry name" value="ATP-NAD_kinase_N"/>
</dbReference>
<dbReference type="PANTHER" id="PTHR20275">
    <property type="entry name" value="NAD KINASE"/>
    <property type="match status" value="1"/>
</dbReference>
<dbReference type="FunFam" id="2.60.200.30:FF:000009">
    <property type="entry name" value="Poly(P)/ATP NAD kinase"/>
    <property type="match status" value="1"/>
</dbReference>
<evidence type="ECO:0000256" key="4">
    <source>
        <dbReference type="ARBA" id="ARBA00022840"/>
    </source>
</evidence>
<feature type="binding site" evidence="8">
    <location>
        <position position="154"/>
    </location>
    <ligand>
        <name>NAD(+)</name>
        <dbReference type="ChEBI" id="CHEBI:57540"/>
    </ligand>
</feature>
<keyword evidence="4 8" id="KW-0067">ATP-binding</keyword>
<keyword evidence="6 8" id="KW-0520">NAD</keyword>
<name>A0A445N1I6_9BACT</name>
<comment type="cofactor">
    <cofactor evidence="8">
        <name>a divalent metal cation</name>
        <dbReference type="ChEBI" id="CHEBI:60240"/>
    </cofactor>
</comment>
<dbReference type="GO" id="GO:0019674">
    <property type="term" value="P:NAD+ metabolic process"/>
    <property type="evidence" value="ECO:0007669"/>
    <property type="project" value="InterPro"/>
</dbReference>
<feature type="active site" description="Proton acceptor" evidence="8">
    <location>
        <position position="69"/>
    </location>
</feature>
<feature type="binding site" evidence="8">
    <location>
        <begin position="69"/>
        <end position="70"/>
    </location>
    <ligand>
        <name>NAD(+)</name>
        <dbReference type="ChEBI" id="CHEBI:57540"/>
    </ligand>
</feature>
<comment type="subcellular location">
    <subcellularLocation>
        <location evidence="8">Cytoplasm</location>
    </subcellularLocation>
</comment>
<dbReference type="EC" id="2.7.1.23" evidence="8"/>
<evidence type="ECO:0000256" key="1">
    <source>
        <dbReference type="ARBA" id="ARBA00022679"/>
    </source>
</evidence>
<dbReference type="Gene3D" id="3.40.50.10330">
    <property type="entry name" value="Probable inorganic polyphosphate/atp-NAD kinase, domain 1"/>
    <property type="match status" value="1"/>
</dbReference>
<dbReference type="SUPFAM" id="SSF111331">
    <property type="entry name" value="NAD kinase/diacylglycerol kinase-like"/>
    <property type="match status" value="1"/>
</dbReference>